<dbReference type="PANTHER" id="PTHR22912">
    <property type="entry name" value="DISULFIDE OXIDOREDUCTASE"/>
    <property type="match status" value="1"/>
</dbReference>
<evidence type="ECO:0000256" key="3">
    <source>
        <dbReference type="ARBA" id="ARBA00022630"/>
    </source>
</evidence>
<dbReference type="InterPro" id="IPR016156">
    <property type="entry name" value="FAD/NAD-linked_Rdtase_dimer_sf"/>
</dbReference>
<evidence type="ECO:0000313" key="8">
    <source>
        <dbReference type="EMBL" id="MCV9385470.1"/>
    </source>
</evidence>
<sequence>MEKYDVCVIGGGPAGYAAAMRAVDFKKRILLIEKDRIGGAGIHNGALSSKTWWELSREAFALRTHCKSTNVPAPEHNFQILKAEVDKAVGKRRELLEHHMHNLNLNSHGEYFHHVKGIGKVIGNNVVSIKMDEGEDMEIEADNIILATGSRPRKLDNIPIDEETILTSDGIENLREFPKSIVIVGAGVIGCEFATIFSNFGQTKVHMIDKGNRILPFEDEDVVDIIENNLESKEVLIHRNSKLIDMKVENGMVVYTLEYNNGSKEIFHVEKALVSVGRIPNYENLIAGSVKINKDNRGIIDDLTQTSIPNIYAVGDITADIALVNVGELEGRYAVEKMFGVPEKPLIYENISTIMFLAPEVAGVGLNEVKAREQGIPYKVVSLDYSCISRAIAMRNTDGFMKIIVSNDDEMRVLGMRVVGEHASSSIEAVALLISMGKGIGELAELIHPHPSIIEGIQECVRMLLNKSIMKPGVLRHSMRCASFADGELKDVEFV</sequence>
<comment type="similarity">
    <text evidence="2">Belongs to the class-I pyridine nucleotide-disulfide oxidoreductase family.</text>
</comment>
<evidence type="ECO:0000259" key="7">
    <source>
        <dbReference type="Pfam" id="PF07992"/>
    </source>
</evidence>
<dbReference type="InterPro" id="IPR001100">
    <property type="entry name" value="Pyr_nuc-diS_OxRdtase"/>
</dbReference>
<comment type="cofactor">
    <cofactor evidence="1">
        <name>FAD</name>
        <dbReference type="ChEBI" id="CHEBI:57692"/>
    </cofactor>
</comment>
<dbReference type="Pfam" id="PF02852">
    <property type="entry name" value="Pyr_redox_dim"/>
    <property type="match status" value="1"/>
</dbReference>
<dbReference type="Proteomes" id="UP001300692">
    <property type="component" value="Unassembled WGS sequence"/>
</dbReference>
<dbReference type="Gene3D" id="3.30.390.30">
    <property type="match status" value="1"/>
</dbReference>
<evidence type="ECO:0000256" key="5">
    <source>
        <dbReference type="ARBA" id="ARBA00023027"/>
    </source>
</evidence>
<dbReference type="RefSeq" id="WP_264136259.1">
    <property type="nucleotide sequence ID" value="NZ_JAOYOD010000001.1"/>
</dbReference>
<dbReference type="PRINTS" id="PR00411">
    <property type="entry name" value="PNDRDTASEI"/>
</dbReference>
<protein>
    <submittedName>
        <fullName evidence="8">NAD(P)/FAD-dependent oxidoreductase</fullName>
    </submittedName>
</protein>
<dbReference type="EMBL" id="JAOYOD010000001">
    <property type="protein sequence ID" value="MCV9385470.1"/>
    <property type="molecule type" value="Genomic_DNA"/>
</dbReference>
<feature type="domain" description="FAD/NAD(P)-binding" evidence="7">
    <location>
        <begin position="4"/>
        <end position="328"/>
    </location>
</feature>
<dbReference type="InterPro" id="IPR050151">
    <property type="entry name" value="Class-I_Pyr_Nuc-Dis_Oxidored"/>
</dbReference>
<evidence type="ECO:0000256" key="2">
    <source>
        <dbReference type="ARBA" id="ARBA00007532"/>
    </source>
</evidence>
<dbReference type="SUPFAM" id="SSF51905">
    <property type="entry name" value="FAD/NAD(P)-binding domain"/>
    <property type="match status" value="1"/>
</dbReference>
<dbReference type="PIRSF" id="PIRSF000350">
    <property type="entry name" value="Mercury_reductase_MerA"/>
    <property type="match status" value="1"/>
</dbReference>
<dbReference type="InterPro" id="IPR023753">
    <property type="entry name" value="FAD/NAD-binding_dom"/>
</dbReference>
<evidence type="ECO:0000256" key="1">
    <source>
        <dbReference type="ARBA" id="ARBA00001974"/>
    </source>
</evidence>
<gene>
    <name evidence="8" type="ORF">N7U62_02290</name>
</gene>
<evidence type="ECO:0000256" key="4">
    <source>
        <dbReference type="ARBA" id="ARBA00022827"/>
    </source>
</evidence>
<dbReference type="Gene3D" id="3.50.50.60">
    <property type="entry name" value="FAD/NAD(P)-binding domain"/>
    <property type="match status" value="2"/>
</dbReference>
<organism evidence="8 9">
    <name type="scientific">Reichenbachiella ulvae</name>
    <dbReference type="NCBI Taxonomy" id="2980104"/>
    <lineage>
        <taxon>Bacteria</taxon>
        <taxon>Pseudomonadati</taxon>
        <taxon>Bacteroidota</taxon>
        <taxon>Cytophagia</taxon>
        <taxon>Cytophagales</taxon>
        <taxon>Reichenbachiellaceae</taxon>
        <taxon>Reichenbachiella</taxon>
    </lineage>
</organism>
<keyword evidence="9" id="KW-1185">Reference proteome</keyword>
<accession>A0ABT3CPT9</accession>
<dbReference type="Pfam" id="PF07992">
    <property type="entry name" value="Pyr_redox_2"/>
    <property type="match status" value="1"/>
</dbReference>
<name>A0ABT3CPT9_9BACT</name>
<keyword evidence="3" id="KW-0285">Flavoprotein</keyword>
<reference evidence="8 9" key="1">
    <citation type="submission" date="2022-10" db="EMBL/GenBank/DDBJ databases">
        <title>Comparative genomics and taxonomic characterization of three novel marine species of genus Reichenbachiella exhibiting antioxidant and polysaccharide degradation activities.</title>
        <authorList>
            <person name="Muhammad N."/>
            <person name="Lee Y.-J."/>
            <person name="Ko J."/>
            <person name="Kim S.-G."/>
        </authorList>
    </citation>
    <scope>NUCLEOTIDE SEQUENCE [LARGE SCALE GENOMIC DNA]</scope>
    <source>
        <strain evidence="8 9">ABR2-5</strain>
    </source>
</reference>
<evidence type="ECO:0000259" key="6">
    <source>
        <dbReference type="Pfam" id="PF02852"/>
    </source>
</evidence>
<dbReference type="SUPFAM" id="SSF55424">
    <property type="entry name" value="FAD/NAD-linked reductases, dimerisation (C-terminal) domain"/>
    <property type="match status" value="1"/>
</dbReference>
<evidence type="ECO:0000313" key="9">
    <source>
        <dbReference type="Proteomes" id="UP001300692"/>
    </source>
</evidence>
<dbReference type="InterPro" id="IPR004099">
    <property type="entry name" value="Pyr_nucl-diS_OxRdtase_dimer"/>
</dbReference>
<dbReference type="InterPro" id="IPR036188">
    <property type="entry name" value="FAD/NAD-bd_sf"/>
</dbReference>
<keyword evidence="4" id="KW-0274">FAD</keyword>
<keyword evidence="5" id="KW-0520">NAD</keyword>
<proteinExistence type="inferred from homology"/>
<dbReference type="PANTHER" id="PTHR22912:SF103">
    <property type="entry name" value="DEHYDROGENASE, PUTATIVE-RELATED"/>
    <property type="match status" value="1"/>
</dbReference>
<comment type="caution">
    <text evidence="8">The sequence shown here is derived from an EMBL/GenBank/DDBJ whole genome shotgun (WGS) entry which is preliminary data.</text>
</comment>
<feature type="domain" description="Pyridine nucleotide-disulphide oxidoreductase dimerisation" evidence="6">
    <location>
        <begin position="351"/>
        <end position="459"/>
    </location>
</feature>
<dbReference type="PRINTS" id="PR00368">
    <property type="entry name" value="FADPNR"/>
</dbReference>